<dbReference type="SMART" id="SM00298">
    <property type="entry name" value="CHROMO"/>
    <property type="match status" value="2"/>
</dbReference>
<evidence type="ECO:0000256" key="6">
    <source>
        <dbReference type="SAM" id="MobiDB-lite"/>
    </source>
</evidence>
<dbReference type="PRINTS" id="PR00504">
    <property type="entry name" value="CHROMODOMAIN"/>
</dbReference>
<dbReference type="FunFam" id="2.40.50.40:FF:000031">
    <property type="entry name" value="Heterochromatin protein 1"/>
    <property type="match status" value="1"/>
</dbReference>
<dbReference type="CDD" id="cd00034">
    <property type="entry name" value="CSD"/>
    <property type="match status" value="1"/>
</dbReference>
<organism evidence="8">
    <name type="scientific">Drosophila elegans</name>
    <name type="common">Fruit fly</name>
    <dbReference type="NCBI Taxonomy" id="30023"/>
    <lineage>
        <taxon>Eukaryota</taxon>
        <taxon>Metazoa</taxon>
        <taxon>Ecdysozoa</taxon>
        <taxon>Arthropoda</taxon>
        <taxon>Hexapoda</taxon>
        <taxon>Insecta</taxon>
        <taxon>Pterygota</taxon>
        <taxon>Neoptera</taxon>
        <taxon>Endopterygota</taxon>
        <taxon>Diptera</taxon>
        <taxon>Brachycera</taxon>
        <taxon>Muscomorpha</taxon>
        <taxon>Ephydroidea</taxon>
        <taxon>Drosophilidae</taxon>
        <taxon>Drosophila</taxon>
        <taxon>Sophophora</taxon>
    </lineage>
</organism>
<dbReference type="PANTHER" id="PTHR22812">
    <property type="entry name" value="CHROMOBOX PROTEIN"/>
    <property type="match status" value="1"/>
</dbReference>
<dbReference type="Pfam" id="PF00385">
    <property type="entry name" value="Chromo"/>
    <property type="match status" value="1"/>
</dbReference>
<keyword evidence="4" id="KW-0677">Repeat</keyword>
<proteinExistence type="predicted"/>
<dbReference type="GO" id="GO:0005634">
    <property type="term" value="C:nucleus"/>
    <property type="evidence" value="ECO:0007669"/>
    <property type="project" value="UniProtKB-SubCell"/>
</dbReference>
<feature type="region of interest" description="Disordered" evidence="6">
    <location>
        <begin position="64"/>
        <end position="96"/>
    </location>
</feature>
<dbReference type="PROSITE" id="PS00598">
    <property type="entry name" value="CHROMO_1"/>
    <property type="match status" value="1"/>
</dbReference>
<dbReference type="InterPro" id="IPR023780">
    <property type="entry name" value="Chromo_domain"/>
</dbReference>
<keyword evidence="3" id="KW-0158">Chromosome</keyword>
<evidence type="ECO:0000259" key="7">
    <source>
        <dbReference type="PROSITE" id="PS50013"/>
    </source>
</evidence>
<feature type="domain" description="Chromo" evidence="7">
    <location>
        <begin position="4"/>
        <end position="62"/>
    </location>
</feature>
<dbReference type="Gene3D" id="2.40.50.40">
    <property type="match status" value="2"/>
</dbReference>
<protein>
    <submittedName>
        <fullName evidence="8">Umbrea</fullName>
    </submittedName>
</protein>
<evidence type="ECO:0000256" key="5">
    <source>
        <dbReference type="ARBA" id="ARBA00023242"/>
    </source>
</evidence>
<evidence type="ECO:0000256" key="3">
    <source>
        <dbReference type="ARBA" id="ARBA00022454"/>
    </source>
</evidence>
<feature type="domain" description="Chromo" evidence="7">
    <location>
        <begin position="97"/>
        <end position="147"/>
    </location>
</feature>
<dbReference type="InterPro" id="IPR051219">
    <property type="entry name" value="Heterochromatin_chromo-domain"/>
</dbReference>
<evidence type="ECO:0000256" key="1">
    <source>
        <dbReference type="ARBA" id="ARBA00004123"/>
    </source>
</evidence>
<dbReference type="AlphaFoldDB" id="R9QYQ7"/>
<dbReference type="InterPro" id="IPR016197">
    <property type="entry name" value="Chromo-like_dom_sf"/>
</dbReference>
<dbReference type="GO" id="GO:0000792">
    <property type="term" value="C:heterochromatin"/>
    <property type="evidence" value="ECO:0007669"/>
    <property type="project" value="UniProtKB-ARBA"/>
</dbReference>
<dbReference type="PROSITE" id="PS50013">
    <property type="entry name" value="CHROMO_2"/>
    <property type="match status" value="2"/>
</dbReference>
<dbReference type="SUPFAM" id="SSF54160">
    <property type="entry name" value="Chromo domain-like"/>
    <property type="match status" value="2"/>
</dbReference>
<dbReference type="InterPro" id="IPR000953">
    <property type="entry name" value="Chromo/chromo_shadow_dom"/>
</dbReference>
<dbReference type="SMART" id="SM00300">
    <property type="entry name" value="ChSh"/>
    <property type="match status" value="1"/>
</dbReference>
<comment type="subcellular location">
    <subcellularLocation>
        <location evidence="2">Chromosome</location>
    </subcellularLocation>
    <subcellularLocation>
        <location evidence="1">Nucleus</location>
    </subcellularLocation>
</comment>
<dbReference type="InterPro" id="IPR023779">
    <property type="entry name" value="Chromodomain_CS"/>
</dbReference>
<gene>
    <name evidence="8" type="primary">HP6</name>
</gene>
<accession>R9QYQ7</accession>
<dbReference type="InterPro" id="IPR008251">
    <property type="entry name" value="Chromo_shadow_dom"/>
</dbReference>
<evidence type="ECO:0000256" key="4">
    <source>
        <dbReference type="ARBA" id="ARBA00022737"/>
    </source>
</evidence>
<dbReference type="InterPro" id="IPR017984">
    <property type="entry name" value="Chromo_dom_subgr"/>
</dbReference>
<evidence type="ECO:0000313" key="8">
    <source>
        <dbReference type="EMBL" id="AGG11735.1"/>
    </source>
</evidence>
<evidence type="ECO:0000256" key="2">
    <source>
        <dbReference type="ARBA" id="ARBA00004286"/>
    </source>
</evidence>
<sequence>MAEYSVERIEDKRIENGKTEYYLKWKGYPRTANTWESVEDLQCPDLIASFEKSLIKNKKESMQRLSSALDSHGSAGSKRQKLQEEDDENRTGFKHGLQPSKILGATNSSGQLMFLMKWVGTEHADLVLAKQANVICPQVVIKFYEENLFLYRRC</sequence>
<dbReference type="EMBL" id="KC660097">
    <property type="protein sequence ID" value="AGG11735.1"/>
    <property type="molecule type" value="Genomic_DNA"/>
</dbReference>
<name>R9QYQ7_DROEL</name>
<dbReference type="Pfam" id="PF01393">
    <property type="entry name" value="Chromo_shadow"/>
    <property type="match status" value="1"/>
</dbReference>
<reference evidence="8" key="1">
    <citation type="journal article" date="2013" name="Science">
        <title>Stepwise evolution of essential centromere function in a Drosophila neogene.</title>
        <authorList>
            <person name="Ross B.D."/>
            <person name="Rosin L."/>
            <person name="Thomae A.W."/>
            <person name="Hiatt M.A."/>
            <person name="Vermaak D."/>
            <person name="de la Cruz A.F."/>
            <person name="Imhof A."/>
            <person name="Mellone B.G."/>
            <person name="Malik H.S."/>
        </authorList>
    </citation>
    <scope>NUCLEOTIDE SEQUENCE</scope>
</reference>
<keyword evidence="5" id="KW-0539">Nucleus</keyword>